<accession>A0A343WGY2</accession>
<dbReference type="InterPro" id="IPR036728">
    <property type="entry name" value="PBP_GOBP_sf"/>
</dbReference>
<keyword evidence="5" id="KW-0732">Signal</keyword>
<dbReference type="InterPro" id="IPR006170">
    <property type="entry name" value="PBP/GOBP"/>
</dbReference>
<dbReference type="InterPro" id="IPR052295">
    <property type="entry name" value="Odorant-binding_protein"/>
</dbReference>
<comment type="subcellular location">
    <subcellularLocation>
        <location evidence="1">Secreted</location>
    </subcellularLocation>
</comment>
<feature type="chain" id="PRO_5016888844" evidence="5">
    <location>
        <begin position="20"/>
        <end position="202"/>
    </location>
</feature>
<protein>
    <submittedName>
        <fullName evidence="6">Odorant-binding protein 17</fullName>
    </submittedName>
</protein>
<feature type="region of interest" description="Disordered" evidence="4">
    <location>
        <begin position="57"/>
        <end position="78"/>
    </location>
</feature>
<dbReference type="EMBL" id="MF417519">
    <property type="protein sequence ID" value="AWC68006.1"/>
    <property type="molecule type" value="mRNA"/>
</dbReference>
<dbReference type="PANTHER" id="PTHR21066:SF3">
    <property type="entry name" value="IP02236P"/>
    <property type="match status" value="1"/>
</dbReference>
<name>A0A343WGY2_MATON</name>
<evidence type="ECO:0000256" key="3">
    <source>
        <dbReference type="ARBA" id="ARBA00022525"/>
    </source>
</evidence>
<evidence type="ECO:0000256" key="5">
    <source>
        <dbReference type="SAM" id="SignalP"/>
    </source>
</evidence>
<evidence type="ECO:0000313" key="6">
    <source>
        <dbReference type="EMBL" id="AWC68006.1"/>
    </source>
</evidence>
<dbReference type="Pfam" id="PF01395">
    <property type="entry name" value="PBP_GOBP"/>
    <property type="match status" value="1"/>
</dbReference>
<proteinExistence type="evidence at transcript level"/>
<dbReference type="AlphaFoldDB" id="A0A343WGY2"/>
<evidence type="ECO:0000256" key="2">
    <source>
        <dbReference type="ARBA" id="ARBA00008098"/>
    </source>
</evidence>
<feature type="signal peptide" evidence="5">
    <location>
        <begin position="1"/>
        <end position="19"/>
    </location>
</feature>
<feature type="compositionally biased region" description="Basic and acidic residues" evidence="4">
    <location>
        <begin position="57"/>
        <end position="72"/>
    </location>
</feature>
<gene>
    <name evidence="6" type="primary">OBP17</name>
</gene>
<dbReference type="Gene3D" id="1.10.238.270">
    <property type="match status" value="1"/>
</dbReference>
<reference evidence="6" key="1">
    <citation type="submission" date="2017-07" db="EMBL/GenBank/DDBJ databases">
        <authorList>
            <person name="Sun Z.S."/>
            <person name="Albrecht U."/>
            <person name="Echele G."/>
            <person name="Lee C.C."/>
        </authorList>
    </citation>
    <scope>NUCLEOTIDE SEQUENCE</scope>
</reference>
<comment type="similarity">
    <text evidence="2">Belongs to the PBP/GOBP family.</text>
</comment>
<sequence>MASVSVVAVVVLLACSALCAEDDPSCFPQPGEKRVHAGDCCDVKDSFPESMKEAHGKCKDKVGLPPPPKEHPTGPPPPEIKNKFICAAECVFEELSLLTEDKQLNEEAIRKYFSSEDADLQAVKKAAIDKCLSTYKEQIDSSLDCKSGAAQFKKCLGREVFMNCPAARYKGGEDCDGLKEKVPKCPNMPLHLGPPPPHHKPE</sequence>
<evidence type="ECO:0000256" key="4">
    <source>
        <dbReference type="SAM" id="MobiDB-lite"/>
    </source>
</evidence>
<evidence type="ECO:0000256" key="1">
    <source>
        <dbReference type="ARBA" id="ARBA00004613"/>
    </source>
</evidence>
<dbReference type="SUPFAM" id="SSF47565">
    <property type="entry name" value="Insect pheromone/odorant-binding proteins"/>
    <property type="match status" value="1"/>
</dbReference>
<keyword evidence="3" id="KW-0964">Secreted</keyword>
<dbReference type="GO" id="GO:0005576">
    <property type="term" value="C:extracellular region"/>
    <property type="evidence" value="ECO:0007669"/>
    <property type="project" value="UniProtKB-SubCell"/>
</dbReference>
<dbReference type="PANTHER" id="PTHR21066">
    <property type="entry name" value="ODORANT-BINDING PROTEIN 59A-RELATED"/>
    <property type="match status" value="1"/>
</dbReference>
<organism evidence="6">
    <name type="scientific">Matsumurasca onukii</name>
    <name type="common">Tea green leafhopper</name>
    <name type="synonym">Empoasca onukii</name>
    <dbReference type="NCBI Taxonomy" id="2912585"/>
    <lineage>
        <taxon>Eukaryota</taxon>
        <taxon>Metazoa</taxon>
        <taxon>Ecdysozoa</taxon>
        <taxon>Arthropoda</taxon>
        <taxon>Hexapoda</taxon>
        <taxon>Insecta</taxon>
        <taxon>Pterygota</taxon>
        <taxon>Neoptera</taxon>
        <taxon>Paraneoptera</taxon>
        <taxon>Hemiptera</taxon>
        <taxon>Auchenorrhyncha</taxon>
        <taxon>Membracoidea</taxon>
        <taxon>Cicadellidae</taxon>
        <taxon>Typhlocybinae</taxon>
        <taxon>Empoascini</taxon>
        <taxon>Matsumurasca</taxon>
    </lineage>
</organism>
<dbReference type="GO" id="GO:0005549">
    <property type="term" value="F:odorant binding"/>
    <property type="evidence" value="ECO:0007669"/>
    <property type="project" value="InterPro"/>
</dbReference>